<dbReference type="EMBL" id="JACDUT010000008">
    <property type="protein sequence ID" value="MBA2875985.1"/>
    <property type="molecule type" value="Genomic_DNA"/>
</dbReference>
<feature type="domain" description="HTH marR-type" evidence="4">
    <location>
        <begin position="17"/>
        <end position="60"/>
    </location>
</feature>
<evidence type="ECO:0000256" key="3">
    <source>
        <dbReference type="ARBA" id="ARBA00022629"/>
    </source>
</evidence>
<dbReference type="Pfam" id="PF12802">
    <property type="entry name" value="MarR_2"/>
    <property type="match status" value="1"/>
</dbReference>
<keyword evidence="3" id="KW-0119">Carbohydrate metabolism</keyword>
<dbReference type="InterPro" id="IPR000835">
    <property type="entry name" value="HTH_MarR-typ"/>
</dbReference>
<comment type="similarity">
    <text evidence="2">Belongs to the ROK (NagC/XylR) family.</text>
</comment>
<dbReference type="RefSeq" id="WP_181556736.1">
    <property type="nucleotide sequence ID" value="NZ_CP064060.1"/>
</dbReference>
<dbReference type="InterPro" id="IPR036390">
    <property type="entry name" value="WH_DNA-bd_sf"/>
</dbReference>
<dbReference type="AlphaFoldDB" id="A0A7V9Z8M0"/>
<dbReference type="Proteomes" id="UP000523087">
    <property type="component" value="Unassembled WGS sequence"/>
</dbReference>
<dbReference type="InterPro" id="IPR043129">
    <property type="entry name" value="ATPase_NBD"/>
</dbReference>
<evidence type="ECO:0000256" key="1">
    <source>
        <dbReference type="ARBA" id="ARBA00002486"/>
    </source>
</evidence>
<dbReference type="InterPro" id="IPR036388">
    <property type="entry name" value="WH-like_DNA-bd_sf"/>
</dbReference>
<protein>
    <submittedName>
        <fullName evidence="5">Glucokinase-like ROK family protein</fullName>
    </submittedName>
</protein>
<reference evidence="5 6" key="1">
    <citation type="submission" date="2020-07" db="EMBL/GenBank/DDBJ databases">
        <title>Genomic Encyclopedia of Type Strains, Phase IV (KMG-IV): sequencing the most valuable type-strain genomes for metagenomic binning, comparative biology and taxonomic classification.</title>
        <authorList>
            <person name="Goeker M."/>
        </authorList>
    </citation>
    <scope>NUCLEOTIDE SEQUENCE [LARGE SCALE GENOMIC DNA]</scope>
    <source>
        <strain evidence="5 6">DSM 15730</strain>
    </source>
</reference>
<evidence type="ECO:0000313" key="5">
    <source>
        <dbReference type="EMBL" id="MBA2875985.1"/>
    </source>
</evidence>
<comment type="caution">
    <text evidence="5">The sequence shown here is derived from an EMBL/GenBank/DDBJ whole genome shotgun (WGS) entry which is preliminary data.</text>
</comment>
<organism evidence="5 6">
    <name type="scientific">Thermaerobacillus caldiproteolyticus</name>
    <dbReference type="NCBI Taxonomy" id="247480"/>
    <lineage>
        <taxon>Bacteria</taxon>
        <taxon>Bacillati</taxon>
        <taxon>Bacillota</taxon>
        <taxon>Bacilli</taxon>
        <taxon>Bacillales</taxon>
        <taxon>Anoxybacillaceae</taxon>
        <taxon>Thermaerobacillus</taxon>
    </lineage>
</organism>
<dbReference type="Gene3D" id="3.30.420.40">
    <property type="match status" value="2"/>
</dbReference>
<dbReference type="Pfam" id="PF00480">
    <property type="entry name" value="ROK"/>
    <property type="match status" value="1"/>
</dbReference>
<dbReference type="CDD" id="cd24076">
    <property type="entry name" value="ASKHA_ATPase_ROK_BsXylR-like"/>
    <property type="match status" value="1"/>
</dbReference>
<dbReference type="Gene3D" id="1.10.10.10">
    <property type="entry name" value="Winged helix-like DNA-binding domain superfamily/Winged helix DNA-binding domain"/>
    <property type="match status" value="1"/>
</dbReference>
<evidence type="ECO:0000256" key="2">
    <source>
        <dbReference type="ARBA" id="ARBA00006479"/>
    </source>
</evidence>
<accession>A0A7V9Z8M0</accession>
<keyword evidence="3" id="KW-0859">Xylose metabolism</keyword>
<dbReference type="SUPFAM" id="SSF53067">
    <property type="entry name" value="Actin-like ATPase domain"/>
    <property type="match status" value="1"/>
</dbReference>
<dbReference type="PANTHER" id="PTHR18964">
    <property type="entry name" value="ROK (REPRESSOR, ORF, KINASE) FAMILY"/>
    <property type="match status" value="1"/>
</dbReference>
<dbReference type="GO" id="GO:0003700">
    <property type="term" value="F:DNA-binding transcription factor activity"/>
    <property type="evidence" value="ECO:0007669"/>
    <property type="project" value="InterPro"/>
</dbReference>
<gene>
    <name evidence="5" type="ORF">HNR31_002779</name>
</gene>
<dbReference type="InterPro" id="IPR000600">
    <property type="entry name" value="ROK"/>
</dbReference>
<evidence type="ECO:0000259" key="4">
    <source>
        <dbReference type="Pfam" id="PF12802"/>
    </source>
</evidence>
<sequence length="397" mass="43771">MRKITGNQHLIKKINKSLVLDMIKKQGPLSRADVAQRSGLNKGTVSSLVKELIDEEFVYEIGQGESSGGRRPVLLLFNEKAGYSIGIDLGVHYILGVLTDLQGNIIKEKSITFNDKTYETVISLVKDTIQYLLNEMPDSRYGLIGIGIGVPGIVDKAGNILFAPNLSWKNIPLKNEIENIFHVPVIIDNEANAGAYGEKRLGAGQEFDNIIYVSAGIGIGVGLILKGELYRGLNGFSGESGHMIIQVDGKPCSCGSKGCWELYASEQALLQGAKQLHTLPLKQEELTLEKLLELATKPHKEVIQLFNQVGSYLGIGINNLINTFNPQQIIIGNRLSMAKNWLEKPIKQVIEAYTLPFHQTNLRIDFSKLSIYSTALGVSFFVIENFLKREEGAALFL</sequence>
<dbReference type="PANTHER" id="PTHR18964:SF149">
    <property type="entry name" value="BIFUNCTIONAL UDP-N-ACETYLGLUCOSAMINE 2-EPIMERASE_N-ACETYLMANNOSAMINE KINASE"/>
    <property type="match status" value="1"/>
</dbReference>
<name>A0A7V9Z8M0_9BACL</name>
<keyword evidence="6" id="KW-1185">Reference proteome</keyword>
<dbReference type="SUPFAM" id="SSF46785">
    <property type="entry name" value="Winged helix' DNA-binding domain"/>
    <property type="match status" value="1"/>
</dbReference>
<evidence type="ECO:0000313" key="6">
    <source>
        <dbReference type="Proteomes" id="UP000523087"/>
    </source>
</evidence>
<dbReference type="GO" id="GO:0016301">
    <property type="term" value="F:kinase activity"/>
    <property type="evidence" value="ECO:0007669"/>
    <property type="project" value="UniProtKB-KW"/>
</dbReference>
<proteinExistence type="inferred from homology"/>
<keyword evidence="5" id="KW-0808">Transferase</keyword>
<comment type="function">
    <text evidence="1">Transcriptional repressor of xylose-utilizing enzymes.</text>
</comment>
<dbReference type="GO" id="GO:0042732">
    <property type="term" value="P:D-xylose metabolic process"/>
    <property type="evidence" value="ECO:0007669"/>
    <property type="project" value="UniProtKB-KW"/>
</dbReference>
<keyword evidence="5" id="KW-0418">Kinase</keyword>